<organism evidence="3 4">
    <name type="scientific">Periconia macrospinosa</name>
    <dbReference type="NCBI Taxonomy" id="97972"/>
    <lineage>
        <taxon>Eukaryota</taxon>
        <taxon>Fungi</taxon>
        <taxon>Dikarya</taxon>
        <taxon>Ascomycota</taxon>
        <taxon>Pezizomycotina</taxon>
        <taxon>Dothideomycetes</taxon>
        <taxon>Pleosporomycetidae</taxon>
        <taxon>Pleosporales</taxon>
        <taxon>Massarineae</taxon>
        <taxon>Periconiaceae</taxon>
        <taxon>Periconia</taxon>
    </lineage>
</organism>
<evidence type="ECO:0000256" key="2">
    <source>
        <dbReference type="ARBA" id="ARBA00035112"/>
    </source>
</evidence>
<dbReference type="PANTHER" id="PTHR33365">
    <property type="entry name" value="YALI0B05434P"/>
    <property type="match status" value="1"/>
</dbReference>
<dbReference type="GO" id="GO:0043386">
    <property type="term" value="P:mycotoxin biosynthetic process"/>
    <property type="evidence" value="ECO:0007669"/>
    <property type="project" value="InterPro"/>
</dbReference>
<dbReference type="InterPro" id="IPR021765">
    <property type="entry name" value="UstYa-like"/>
</dbReference>
<evidence type="ECO:0008006" key="5">
    <source>
        <dbReference type="Google" id="ProtNLM"/>
    </source>
</evidence>
<comment type="pathway">
    <text evidence="1">Mycotoxin biosynthesis.</text>
</comment>
<dbReference type="AlphaFoldDB" id="A0A2V1E0C9"/>
<protein>
    <recommendedName>
        <fullName evidence="5">Tat pathway signal sequence</fullName>
    </recommendedName>
</protein>
<evidence type="ECO:0000313" key="4">
    <source>
        <dbReference type="Proteomes" id="UP000244855"/>
    </source>
</evidence>
<comment type="similarity">
    <text evidence="2">Belongs to the ustYa family.</text>
</comment>
<evidence type="ECO:0000256" key="1">
    <source>
        <dbReference type="ARBA" id="ARBA00004685"/>
    </source>
</evidence>
<dbReference type="Proteomes" id="UP000244855">
    <property type="component" value="Unassembled WGS sequence"/>
</dbReference>
<dbReference type="OrthoDB" id="3687641at2759"/>
<dbReference type="Pfam" id="PF11807">
    <property type="entry name" value="UstYa"/>
    <property type="match status" value="1"/>
</dbReference>
<proteinExistence type="inferred from homology"/>
<gene>
    <name evidence="3" type="ORF">DM02DRAFT_625320</name>
</gene>
<sequence>MEPKYKMVQFNGTLGYPSEFTGDPSPELDAVWDRWGYVKYASIPEDTFLKLPGADPDAARLTPEYGGGYIGFLEVSHHMHGIHQDYYNNPEHPERMAPVFTDRPYTVKIHLQHCIEILRQNIMCNADVGVIPHQWITATPDPYANFNTWHKCRDLSSVEKWIHENEIPDTPDGSDLPIPLNSKIFAQPP</sequence>
<keyword evidence="4" id="KW-1185">Reference proteome</keyword>
<dbReference type="PANTHER" id="PTHR33365:SF4">
    <property type="entry name" value="CYCLOCHLOROTINE BIOSYNTHESIS PROTEIN O"/>
    <property type="match status" value="1"/>
</dbReference>
<name>A0A2V1E0C9_9PLEO</name>
<accession>A0A2V1E0C9</accession>
<dbReference type="EMBL" id="KZ805325">
    <property type="protein sequence ID" value="PVI04003.1"/>
    <property type="molecule type" value="Genomic_DNA"/>
</dbReference>
<evidence type="ECO:0000313" key="3">
    <source>
        <dbReference type="EMBL" id="PVI04003.1"/>
    </source>
</evidence>
<dbReference type="STRING" id="97972.A0A2V1E0C9"/>
<reference evidence="3 4" key="1">
    <citation type="journal article" date="2018" name="Sci. Rep.">
        <title>Comparative genomics provides insights into the lifestyle and reveals functional heterogeneity of dark septate endophytic fungi.</title>
        <authorList>
            <person name="Knapp D.G."/>
            <person name="Nemeth J.B."/>
            <person name="Barry K."/>
            <person name="Hainaut M."/>
            <person name="Henrissat B."/>
            <person name="Johnson J."/>
            <person name="Kuo A."/>
            <person name="Lim J.H.P."/>
            <person name="Lipzen A."/>
            <person name="Nolan M."/>
            <person name="Ohm R.A."/>
            <person name="Tamas L."/>
            <person name="Grigoriev I.V."/>
            <person name="Spatafora J.W."/>
            <person name="Nagy L.G."/>
            <person name="Kovacs G.M."/>
        </authorList>
    </citation>
    <scope>NUCLEOTIDE SEQUENCE [LARGE SCALE GENOMIC DNA]</scope>
    <source>
        <strain evidence="3 4">DSE2036</strain>
    </source>
</reference>